<evidence type="ECO:0000313" key="1">
    <source>
        <dbReference type="EMBL" id="WLD56862.1"/>
    </source>
</evidence>
<dbReference type="RefSeq" id="WP_304994147.1">
    <property type="nucleotide sequence ID" value="NZ_CP101717.1"/>
</dbReference>
<name>A0AB38YCH4_9GAMM</name>
<organism evidence="1">
    <name type="scientific">Salinispirillum sp. LH 10-3-1</name>
    <dbReference type="NCBI Taxonomy" id="2952525"/>
    <lineage>
        <taxon>Bacteria</taxon>
        <taxon>Pseudomonadati</taxon>
        <taxon>Pseudomonadota</taxon>
        <taxon>Gammaproteobacteria</taxon>
        <taxon>Oceanospirillales</taxon>
        <taxon>Saccharospirillaceae</taxon>
        <taxon>Salinispirillum</taxon>
    </lineage>
</organism>
<gene>
    <name evidence="1" type="ORF">NFC81_08975</name>
</gene>
<dbReference type="EMBL" id="CP101717">
    <property type="protein sequence ID" value="WLD56862.1"/>
    <property type="molecule type" value="Genomic_DNA"/>
</dbReference>
<accession>A0AB38YCH4</accession>
<dbReference type="AlphaFoldDB" id="A0AB38YCH4"/>
<reference evidence="1" key="1">
    <citation type="submission" date="2022-07" db="EMBL/GenBank/DDBJ databases">
        <title>Complete genome sequence of Salinispirillum sp. LH10-3-1 capable of multiple carbohydrate inversion isolated from a soda lake.</title>
        <authorList>
            <person name="Liu J."/>
            <person name="Zhai Y."/>
            <person name="Zhang H."/>
            <person name="Yang H."/>
            <person name="Qu J."/>
            <person name="Li J."/>
        </authorList>
    </citation>
    <scope>NUCLEOTIDE SEQUENCE</scope>
    <source>
        <strain evidence="1">LH 10-3-1</strain>
    </source>
</reference>
<protein>
    <submittedName>
        <fullName evidence="1">Uncharacterized protein</fullName>
    </submittedName>
</protein>
<sequence>MTLGSVVLSGCKSAPQSDDIATDALILNLVVVRHNDQLVVQATLGIEDLPYTRAELSGEDKLLVRLNNHEYTMNAQWNGVYSNEIPYEEGILELDFLRSEAHQSAPSTLLHLPVSPEFHSPEDNEIFDTQNNQYIPLGWTGVPTENGRYEVRCSSRKQGISQTSGTFQAINRQSLSLSIDELIEAATSNNERAFCQVVFTLRGVSDRGVIAPQLASGSVHFESFVSRSVIVRHNALFQGTDHTALYQ</sequence>
<proteinExistence type="predicted"/>